<evidence type="ECO:0008006" key="5">
    <source>
        <dbReference type="Google" id="ProtNLM"/>
    </source>
</evidence>
<keyword evidence="4" id="KW-1185">Reference proteome</keyword>
<evidence type="ECO:0000313" key="3">
    <source>
        <dbReference type="EMBL" id="UWP60270.1"/>
    </source>
</evidence>
<accession>A0ABY5VI83</accession>
<evidence type="ECO:0000256" key="1">
    <source>
        <dbReference type="SAM" id="MobiDB-lite"/>
    </source>
</evidence>
<organism evidence="3 4">
    <name type="scientific">Ruminococcus gauvreauii</name>
    <dbReference type="NCBI Taxonomy" id="438033"/>
    <lineage>
        <taxon>Bacteria</taxon>
        <taxon>Bacillati</taxon>
        <taxon>Bacillota</taxon>
        <taxon>Clostridia</taxon>
        <taxon>Eubacteriales</taxon>
        <taxon>Oscillospiraceae</taxon>
        <taxon>Ruminococcus</taxon>
    </lineage>
</organism>
<gene>
    <name evidence="3" type="ORF">NQ502_04240</name>
</gene>
<feature type="transmembrane region" description="Helical" evidence="2">
    <location>
        <begin position="133"/>
        <end position="151"/>
    </location>
</feature>
<keyword evidence="2" id="KW-0812">Transmembrane</keyword>
<keyword evidence="2" id="KW-0472">Membrane</keyword>
<feature type="compositionally biased region" description="Basic and acidic residues" evidence="1">
    <location>
        <begin position="277"/>
        <end position="291"/>
    </location>
</feature>
<feature type="compositionally biased region" description="Acidic residues" evidence="1">
    <location>
        <begin position="157"/>
        <end position="173"/>
    </location>
</feature>
<protein>
    <recommendedName>
        <fullName evidence="5">Signal peptidase I</fullName>
    </recommendedName>
</protein>
<reference evidence="3" key="1">
    <citation type="journal article" date="2022" name="Cell">
        <title>Design, construction, and in vivo augmentation of a complex gut microbiome.</title>
        <authorList>
            <person name="Cheng A.G."/>
            <person name="Ho P.Y."/>
            <person name="Aranda-Diaz A."/>
            <person name="Jain S."/>
            <person name="Yu F.B."/>
            <person name="Meng X."/>
            <person name="Wang M."/>
            <person name="Iakiviak M."/>
            <person name="Nagashima K."/>
            <person name="Zhao A."/>
            <person name="Murugkar P."/>
            <person name="Patil A."/>
            <person name="Atabakhsh K."/>
            <person name="Weakley A."/>
            <person name="Yan J."/>
            <person name="Brumbaugh A.R."/>
            <person name="Higginbottom S."/>
            <person name="Dimas A."/>
            <person name="Shiver A.L."/>
            <person name="Deutschbauer A."/>
            <person name="Neff N."/>
            <person name="Sonnenburg J.L."/>
            <person name="Huang K.C."/>
            <person name="Fischbach M.A."/>
        </authorList>
    </citation>
    <scope>NUCLEOTIDE SEQUENCE</scope>
    <source>
        <strain evidence="3">DSM 19829</strain>
    </source>
</reference>
<dbReference type="EMBL" id="CP102290">
    <property type="protein sequence ID" value="UWP60270.1"/>
    <property type="molecule type" value="Genomic_DNA"/>
</dbReference>
<sequence length="390" mass="43171">MARFLKWIVNIILLLSIVVAGALLIPPLAGVTTVIIDEVDMDTNLGKGSVTYAIDDKVTELEIGDDVLVSENDSNYVYRVKSIDTSDGTCVLEDTKNSSAEPVTKTFRSNVPKVVLSVPFIGYISMAMKSTEGLIIIGLAVVFVVILFVLAELWRPDDDEEDEEDEDEEEEREAEQPVRRPVHVDMSSQIMEEASNAIASAVSSVVEQERLQGGRSETPYAEENILADAFETEELEIIPEEAEDKPEAERAEEESEDVLEIEQLLRQEEALVSGGRAGDDKSTEADPEAVLEKGDDLRVLMEEFETTDEDDMWAQPEIETAAETVEAAVQPVVEDEESETEEEQMEERTLAMPVYTAEELLKKAKEDGDEPGIVKDDDSGVTILDYSDLL</sequence>
<keyword evidence="2" id="KW-1133">Transmembrane helix</keyword>
<dbReference type="Proteomes" id="UP001060164">
    <property type="component" value="Chromosome"/>
</dbReference>
<proteinExistence type="predicted"/>
<evidence type="ECO:0000313" key="4">
    <source>
        <dbReference type="Proteomes" id="UP001060164"/>
    </source>
</evidence>
<feature type="region of interest" description="Disordered" evidence="1">
    <location>
        <begin position="157"/>
        <end position="183"/>
    </location>
</feature>
<dbReference type="RefSeq" id="WP_028528646.1">
    <property type="nucleotide sequence ID" value="NZ_CABLBR010000013.1"/>
</dbReference>
<feature type="region of interest" description="Disordered" evidence="1">
    <location>
        <begin position="272"/>
        <end position="291"/>
    </location>
</feature>
<feature type="transmembrane region" description="Helical" evidence="2">
    <location>
        <begin position="7"/>
        <end position="25"/>
    </location>
</feature>
<evidence type="ECO:0000256" key="2">
    <source>
        <dbReference type="SAM" id="Phobius"/>
    </source>
</evidence>
<name>A0ABY5VI83_9FIRM</name>